<dbReference type="AlphaFoldDB" id="A0A4C1U9D8"/>
<gene>
    <name evidence="1" type="ORF">EVAR_13991_1</name>
</gene>
<evidence type="ECO:0000313" key="1">
    <source>
        <dbReference type="EMBL" id="GBP22710.1"/>
    </source>
</evidence>
<accession>A0A4C1U9D8</accession>
<dbReference type="Proteomes" id="UP000299102">
    <property type="component" value="Unassembled WGS sequence"/>
</dbReference>
<sequence length="164" mass="18457">MHCLWCDGRWAGDTWYRRGAPSKAGGPRSVRVCRSLKGKDQRPGLAANHLVDTISCGAWRPAAQRTLDRQGREGRGVQRGGDLHKKRIAYLLWTKIPLLPWGGRSTPKLPSLEFIQQVPRSVHKLRSSTKERISLSAALRHVMGGVESKATWFLQMKILLNKII</sequence>
<reference evidence="1 2" key="1">
    <citation type="journal article" date="2019" name="Commun. Biol.">
        <title>The bagworm genome reveals a unique fibroin gene that provides high tensile strength.</title>
        <authorList>
            <person name="Kono N."/>
            <person name="Nakamura H."/>
            <person name="Ohtoshi R."/>
            <person name="Tomita M."/>
            <person name="Numata K."/>
            <person name="Arakawa K."/>
        </authorList>
    </citation>
    <scope>NUCLEOTIDE SEQUENCE [LARGE SCALE GENOMIC DNA]</scope>
</reference>
<evidence type="ECO:0000313" key="2">
    <source>
        <dbReference type="Proteomes" id="UP000299102"/>
    </source>
</evidence>
<proteinExistence type="predicted"/>
<protein>
    <submittedName>
        <fullName evidence="1">Uncharacterized protein</fullName>
    </submittedName>
</protein>
<comment type="caution">
    <text evidence="1">The sequence shown here is derived from an EMBL/GenBank/DDBJ whole genome shotgun (WGS) entry which is preliminary data.</text>
</comment>
<keyword evidence="2" id="KW-1185">Reference proteome</keyword>
<organism evidence="1 2">
    <name type="scientific">Eumeta variegata</name>
    <name type="common">Bagworm moth</name>
    <name type="synonym">Eumeta japonica</name>
    <dbReference type="NCBI Taxonomy" id="151549"/>
    <lineage>
        <taxon>Eukaryota</taxon>
        <taxon>Metazoa</taxon>
        <taxon>Ecdysozoa</taxon>
        <taxon>Arthropoda</taxon>
        <taxon>Hexapoda</taxon>
        <taxon>Insecta</taxon>
        <taxon>Pterygota</taxon>
        <taxon>Neoptera</taxon>
        <taxon>Endopterygota</taxon>
        <taxon>Lepidoptera</taxon>
        <taxon>Glossata</taxon>
        <taxon>Ditrysia</taxon>
        <taxon>Tineoidea</taxon>
        <taxon>Psychidae</taxon>
        <taxon>Oiketicinae</taxon>
        <taxon>Eumeta</taxon>
    </lineage>
</organism>
<dbReference type="EMBL" id="BGZK01000142">
    <property type="protein sequence ID" value="GBP22710.1"/>
    <property type="molecule type" value="Genomic_DNA"/>
</dbReference>
<name>A0A4C1U9D8_EUMVA</name>